<feature type="chain" id="PRO_5030535840" description="Peptidyl-prolyl cis-trans isomerase" evidence="8">
    <location>
        <begin position="27"/>
        <end position="194"/>
    </location>
</feature>
<dbReference type="InterPro" id="IPR001179">
    <property type="entry name" value="PPIase_FKBP_dom"/>
</dbReference>
<dbReference type="PANTHER" id="PTHR43811:SF19">
    <property type="entry name" value="39 KDA FK506-BINDING NUCLEAR PROTEIN"/>
    <property type="match status" value="1"/>
</dbReference>
<comment type="similarity">
    <text evidence="2 6">Belongs to the FKBP-type PPIase family.</text>
</comment>
<dbReference type="EC" id="5.2.1.8" evidence="6"/>
<feature type="compositionally biased region" description="Low complexity" evidence="7">
    <location>
        <begin position="174"/>
        <end position="186"/>
    </location>
</feature>
<dbReference type="InterPro" id="IPR046357">
    <property type="entry name" value="PPIase_dom_sf"/>
</dbReference>
<reference evidence="10 11" key="1">
    <citation type="submission" date="2020-04" db="EMBL/GenBank/DDBJ databases">
        <title>Novosphingobium sp. TW-4 isolated from soil.</title>
        <authorList>
            <person name="Dahal R.H."/>
            <person name="Chaudhary D.K."/>
        </authorList>
    </citation>
    <scope>NUCLEOTIDE SEQUENCE [LARGE SCALE GENOMIC DNA]</scope>
    <source>
        <strain evidence="10 11">TW-4</strain>
    </source>
</reference>
<comment type="catalytic activity">
    <reaction evidence="1 5 6">
        <text>[protein]-peptidylproline (omega=180) = [protein]-peptidylproline (omega=0)</text>
        <dbReference type="Rhea" id="RHEA:16237"/>
        <dbReference type="Rhea" id="RHEA-COMP:10747"/>
        <dbReference type="Rhea" id="RHEA-COMP:10748"/>
        <dbReference type="ChEBI" id="CHEBI:83833"/>
        <dbReference type="ChEBI" id="CHEBI:83834"/>
        <dbReference type="EC" id="5.2.1.8"/>
    </reaction>
</comment>
<dbReference type="PANTHER" id="PTHR43811">
    <property type="entry name" value="FKBP-TYPE PEPTIDYL-PROLYL CIS-TRANS ISOMERASE FKPA"/>
    <property type="match status" value="1"/>
</dbReference>
<sequence length="194" mass="19525">MNSTLARTAAFATLVVLALPAQSATAATAPAAAAAPTGILPVPLMPTVGAAFRSCSAKTASGLGYQVLKAGNGPKPAKDDFVLVNYIGYLAATGAVFDQNAGAPLRLDGVIPGFAEGVQTMARGSTYRFCIPAALGYGANASGPIPANADLVFQIELIDSRTPAEVEAMRAEMQKQQGAQEGAAPAAPVPAPKN</sequence>
<evidence type="ECO:0000256" key="2">
    <source>
        <dbReference type="ARBA" id="ARBA00006577"/>
    </source>
</evidence>
<dbReference type="Gene3D" id="3.10.50.40">
    <property type="match status" value="1"/>
</dbReference>
<evidence type="ECO:0000256" key="1">
    <source>
        <dbReference type="ARBA" id="ARBA00000971"/>
    </source>
</evidence>
<dbReference type="EMBL" id="JABBGM010000001">
    <property type="protein sequence ID" value="NML92628.1"/>
    <property type="molecule type" value="Genomic_DNA"/>
</dbReference>
<evidence type="ECO:0000259" key="9">
    <source>
        <dbReference type="PROSITE" id="PS50059"/>
    </source>
</evidence>
<feature type="region of interest" description="Disordered" evidence="7">
    <location>
        <begin position="169"/>
        <end position="194"/>
    </location>
</feature>
<dbReference type="RefSeq" id="WP_169491848.1">
    <property type="nucleotide sequence ID" value="NZ_JABBGM010000001.1"/>
</dbReference>
<comment type="caution">
    <text evidence="10">The sequence shown here is derived from an EMBL/GenBank/DDBJ whole genome shotgun (WGS) entry which is preliminary data.</text>
</comment>
<evidence type="ECO:0000313" key="10">
    <source>
        <dbReference type="EMBL" id="NML92628.1"/>
    </source>
</evidence>
<evidence type="ECO:0000313" key="11">
    <source>
        <dbReference type="Proteomes" id="UP000583556"/>
    </source>
</evidence>
<dbReference type="GO" id="GO:0003755">
    <property type="term" value="F:peptidyl-prolyl cis-trans isomerase activity"/>
    <property type="evidence" value="ECO:0007669"/>
    <property type="project" value="UniProtKB-UniRule"/>
</dbReference>
<evidence type="ECO:0000256" key="7">
    <source>
        <dbReference type="SAM" id="MobiDB-lite"/>
    </source>
</evidence>
<keyword evidence="8" id="KW-0732">Signal</keyword>
<feature type="signal peptide" evidence="8">
    <location>
        <begin position="1"/>
        <end position="26"/>
    </location>
</feature>
<evidence type="ECO:0000256" key="4">
    <source>
        <dbReference type="ARBA" id="ARBA00023235"/>
    </source>
</evidence>
<dbReference type="AlphaFoldDB" id="A0A7Y0BLR8"/>
<name>A0A7Y0BLR8_9SPHN</name>
<protein>
    <recommendedName>
        <fullName evidence="6">Peptidyl-prolyl cis-trans isomerase</fullName>
        <ecNumber evidence="6">5.2.1.8</ecNumber>
    </recommendedName>
</protein>
<gene>
    <name evidence="10" type="ORF">HHL27_02945</name>
</gene>
<evidence type="ECO:0000256" key="6">
    <source>
        <dbReference type="RuleBase" id="RU003915"/>
    </source>
</evidence>
<dbReference type="Proteomes" id="UP000583556">
    <property type="component" value="Unassembled WGS sequence"/>
</dbReference>
<organism evidence="10 11">
    <name type="scientific">Novosphingobium olei</name>
    <dbReference type="NCBI Taxonomy" id="2728851"/>
    <lineage>
        <taxon>Bacteria</taxon>
        <taxon>Pseudomonadati</taxon>
        <taxon>Pseudomonadota</taxon>
        <taxon>Alphaproteobacteria</taxon>
        <taxon>Sphingomonadales</taxon>
        <taxon>Sphingomonadaceae</taxon>
        <taxon>Novosphingobium</taxon>
    </lineage>
</organism>
<evidence type="ECO:0000256" key="5">
    <source>
        <dbReference type="PROSITE-ProRule" id="PRU00277"/>
    </source>
</evidence>
<dbReference type="PROSITE" id="PS50059">
    <property type="entry name" value="FKBP_PPIASE"/>
    <property type="match status" value="1"/>
</dbReference>
<accession>A0A7Y0BLR8</accession>
<keyword evidence="4 5" id="KW-0413">Isomerase</keyword>
<dbReference type="SUPFAM" id="SSF54534">
    <property type="entry name" value="FKBP-like"/>
    <property type="match status" value="1"/>
</dbReference>
<feature type="domain" description="PPIase FKBP-type" evidence="9">
    <location>
        <begin position="79"/>
        <end position="161"/>
    </location>
</feature>
<evidence type="ECO:0000256" key="8">
    <source>
        <dbReference type="SAM" id="SignalP"/>
    </source>
</evidence>
<keyword evidence="11" id="KW-1185">Reference proteome</keyword>
<keyword evidence="3 5" id="KW-0697">Rotamase</keyword>
<evidence type="ECO:0000256" key="3">
    <source>
        <dbReference type="ARBA" id="ARBA00023110"/>
    </source>
</evidence>
<proteinExistence type="inferred from homology"/>
<dbReference type="Pfam" id="PF00254">
    <property type="entry name" value="FKBP_C"/>
    <property type="match status" value="1"/>
</dbReference>